<dbReference type="EMBL" id="JAVRHY010000005">
    <property type="protein sequence ID" value="MDT0618363.1"/>
    <property type="molecule type" value="Genomic_DNA"/>
</dbReference>
<feature type="chain" id="PRO_5045882498" evidence="7">
    <location>
        <begin position="30"/>
        <end position="129"/>
    </location>
</feature>
<dbReference type="PANTHER" id="PTHR33751:SF9">
    <property type="entry name" value="CYTOCHROME C4"/>
    <property type="match status" value="1"/>
</dbReference>
<dbReference type="Pfam" id="PF00034">
    <property type="entry name" value="Cytochrom_C"/>
    <property type="match status" value="1"/>
</dbReference>
<reference evidence="9 10" key="1">
    <citation type="submission" date="2023-09" db="EMBL/GenBank/DDBJ databases">
        <authorList>
            <person name="Rey-Velasco X."/>
        </authorList>
    </citation>
    <scope>NUCLEOTIDE SEQUENCE [LARGE SCALE GENOMIC DNA]</scope>
    <source>
        <strain evidence="9 10">P385</strain>
    </source>
</reference>
<keyword evidence="5 6" id="KW-0408">Iron</keyword>
<evidence type="ECO:0000256" key="2">
    <source>
        <dbReference type="ARBA" id="ARBA00022617"/>
    </source>
</evidence>
<evidence type="ECO:0000256" key="6">
    <source>
        <dbReference type="PROSITE-ProRule" id="PRU00433"/>
    </source>
</evidence>
<evidence type="ECO:0000313" key="9">
    <source>
        <dbReference type="EMBL" id="MDT0618363.1"/>
    </source>
</evidence>
<dbReference type="InterPro" id="IPR050597">
    <property type="entry name" value="Cytochrome_c_Oxidase_Subunit"/>
</dbReference>
<evidence type="ECO:0000256" key="1">
    <source>
        <dbReference type="ARBA" id="ARBA00022448"/>
    </source>
</evidence>
<proteinExistence type="predicted"/>
<evidence type="ECO:0000256" key="7">
    <source>
        <dbReference type="SAM" id="SignalP"/>
    </source>
</evidence>
<keyword evidence="4" id="KW-0249">Electron transport</keyword>
<keyword evidence="10" id="KW-1185">Reference proteome</keyword>
<dbReference type="Proteomes" id="UP001259982">
    <property type="component" value="Unassembled WGS sequence"/>
</dbReference>
<feature type="domain" description="Cytochrome c" evidence="8">
    <location>
        <begin position="37"/>
        <end position="119"/>
    </location>
</feature>
<comment type="caution">
    <text evidence="9">The sequence shown here is derived from an EMBL/GenBank/DDBJ whole genome shotgun (WGS) entry which is preliminary data.</text>
</comment>
<keyword evidence="2 6" id="KW-0349">Heme</keyword>
<keyword evidence="7" id="KW-0732">Signal</keyword>
<evidence type="ECO:0000256" key="4">
    <source>
        <dbReference type="ARBA" id="ARBA00022982"/>
    </source>
</evidence>
<accession>A0ABU3B861</accession>
<dbReference type="PANTHER" id="PTHR33751">
    <property type="entry name" value="CBB3-TYPE CYTOCHROME C OXIDASE SUBUNIT FIXP"/>
    <property type="match status" value="1"/>
</dbReference>
<dbReference type="InterPro" id="IPR009056">
    <property type="entry name" value="Cyt_c-like_dom"/>
</dbReference>
<dbReference type="PROSITE" id="PS51007">
    <property type="entry name" value="CYTC"/>
    <property type="match status" value="1"/>
</dbReference>
<keyword evidence="1" id="KW-0813">Transport</keyword>
<organism evidence="9 10">
    <name type="scientific">Spectribacter acetivorans</name>
    <dbReference type="NCBI Taxonomy" id="3075603"/>
    <lineage>
        <taxon>Bacteria</taxon>
        <taxon>Pseudomonadati</taxon>
        <taxon>Pseudomonadota</taxon>
        <taxon>Gammaproteobacteria</taxon>
        <taxon>Salinisphaerales</taxon>
        <taxon>Salinisphaeraceae</taxon>
        <taxon>Spectribacter</taxon>
    </lineage>
</organism>
<name>A0ABU3B861_9GAMM</name>
<sequence length="129" mass="14024">MNKVVAVMRKYLMTFFVAATLAPAMSALAADEKAAEKSAPHGADWVKEKTQVCASCHGKAGVSETPMYPTIAGQYESYLMHALKAYRDGDRNNAIMAGQVQGMTDAQLKALARFYAKQESSLHIPELNP</sequence>
<feature type="signal peptide" evidence="7">
    <location>
        <begin position="1"/>
        <end position="29"/>
    </location>
</feature>
<evidence type="ECO:0000256" key="5">
    <source>
        <dbReference type="ARBA" id="ARBA00023004"/>
    </source>
</evidence>
<protein>
    <submittedName>
        <fullName evidence="9">Cytochrome c</fullName>
    </submittedName>
</protein>
<keyword evidence="3 6" id="KW-0479">Metal-binding</keyword>
<dbReference type="InterPro" id="IPR036909">
    <property type="entry name" value="Cyt_c-like_dom_sf"/>
</dbReference>
<evidence type="ECO:0000256" key="3">
    <source>
        <dbReference type="ARBA" id="ARBA00022723"/>
    </source>
</evidence>
<dbReference type="Gene3D" id="1.10.760.10">
    <property type="entry name" value="Cytochrome c-like domain"/>
    <property type="match status" value="1"/>
</dbReference>
<dbReference type="SUPFAM" id="SSF46626">
    <property type="entry name" value="Cytochrome c"/>
    <property type="match status" value="1"/>
</dbReference>
<dbReference type="RefSeq" id="WP_311658460.1">
    <property type="nucleotide sequence ID" value="NZ_JAVRHY010000005.1"/>
</dbReference>
<evidence type="ECO:0000313" key="10">
    <source>
        <dbReference type="Proteomes" id="UP001259982"/>
    </source>
</evidence>
<evidence type="ECO:0000259" key="8">
    <source>
        <dbReference type="PROSITE" id="PS51007"/>
    </source>
</evidence>
<gene>
    <name evidence="9" type="ORF">RM531_07735</name>
</gene>